<sequence>MRFSAVAVTACLLVLVMVEYAAAIPADLKSLKGKGLNCQCGCEVFDDECRNPETEDEFFSHPEDCGSFCACYMGTAYYYICPDELVFNEEAEICDWPANVECEAPMNHDVCLEHDCLNPLAPTTPKGMAVGDLAGRETKTKP</sequence>
<feature type="chain" id="PRO_5036209844" description="Chitin-binding type-2 domain-containing protein" evidence="6">
    <location>
        <begin position="24"/>
        <end position="142"/>
    </location>
</feature>
<reference evidence="8" key="1">
    <citation type="submission" date="2020-11" db="EMBL/GenBank/DDBJ databases">
        <authorList>
            <person name="Tran Van P."/>
        </authorList>
    </citation>
    <scope>NUCLEOTIDE SEQUENCE</scope>
</reference>
<dbReference type="OrthoDB" id="9987187at2759"/>
<keyword evidence="3" id="KW-0677">Repeat</keyword>
<dbReference type="AlphaFoldDB" id="A0A7R9AEI0"/>
<dbReference type="InterPro" id="IPR036508">
    <property type="entry name" value="Chitin-bd_dom_sf"/>
</dbReference>
<dbReference type="InterPro" id="IPR051940">
    <property type="entry name" value="Chitin_bind-dev_reg"/>
</dbReference>
<dbReference type="EMBL" id="CAJPEV010004544">
    <property type="protein sequence ID" value="CAG0901967.1"/>
    <property type="molecule type" value="Genomic_DNA"/>
</dbReference>
<dbReference type="EMBL" id="LR904061">
    <property type="protein sequence ID" value="CAD7252540.1"/>
    <property type="molecule type" value="Genomic_DNA"/>
</dbReference>
<evidence type="ECO:0000256" key="3">
    <source>
        <dbReference type="ARBA" id="ARBA00022737"/>
    </source>
</evidence>
<keyword evidence="4" id="KW-1015">Disulfide bond</keyword>
<dbReference type="GO" id="GO:0005576">
    <property type="term" value="C:extracellular region"/>
    <property type="evidence" value="ECO:0007669"/>
    <property type="project" value="InterPro"/>
</dbReference>
<keyword evidence="2 6" id="KW-0732">Signal</keyword>
<gene>
    <name evidence="8" type="ORF">DSTB1V02_LOCUS12298</name>
</gene>
<dbReference type="PANTHER" id="PTHR23301">
    <property type="entry name" value="CHITIN BINDING PERITROPHIN-A"/>
    <property type="match status" value="1"/>
</dbReference>
<keyword evidence="9" id="KW-1185">Reference proteome</keyword>
<dbReference type="Gene3D" id="2.170.140.10">
    <property type="entry name" value="Chitin binding domain"/>
    <property type="match status" value="1"/>
</dbReference>
<evidence type="ECO:0000256" key="1">
    <source>
        <dbReference type="ARBA" id="ARBA00022669"/>
    </source>
</evidence>
<dbReference type="SUPFAM" id="SSF57625">
    <property type="entry name" value="Invertebrate chitin-binding proteins"/>
    <property type="match status" value="1"/>
</dbReference>
<accession>A0A7R9AEI0</accession>
<evidence type="ECO:0000259" key="7">
    <source>
        <dbReference type="PROSITE" id="PS50940"/>
    </source>
</evidence>
<keyword evidence="5" id="KW-0325">Glycoprotein</keyword>
<evidence type="ECO:0000256" key="6">
    <source>
        <dbReference type="SAM" id="SignalP"/>
    </source>
</evidence>
<dbReference type="PANTHER" id="PTHR23301:SF0">
    <property type="entry name" value="CHITIN-BINDING TYPE-2 DOMAIN-CONTAINING PROTEIN-RELATED"/>
    <property type="match status" value="1"/>
</dbReference>
<evidence type="ECO:0000313" key="9">
    <source>
        <dbReference type="Proteomes" id="UP000677054"/>
    </source>
</evidence>
<keyword evidence="1" id="KW-0147">Chitin-binding</keyword>
<dbReference type="PROSITE" id="PS50940">
    <property type="entry name" value="CHIT_BIND_II"/>
    <property type="match status" value="1"/>
</dbReference>
<dbReference type="InterPro" id="IPR002557">
    <property type="entry name" value="Chitin-bd_dom"/>
</dbReference>
<organism evidence="8">
    <name type="scientific">Darwinula stevensoni</name>
    <dbReference type="NCBI Taxonomy" id="69355"/>
    <lineage>
        <taxon>Eukaryota</taxon>
        <taxon>Metazoa</taxon>
        <taxon>Ecdysozoa</taxon>
        <taxon>Arthropoda</taxon>
        <taxon>Crustacea</taxon>
        <taxon>Oligostraca</taxon>
        <taxon>Ostracoda</taxon>
        <taxon>Podocopa</taxon>
        <taxon>Podocopida</taxon>
        <taxon>Darwinulocopina</taxon>
        <taxon>Darwinuloidea</taxon>
        <taxon>Darwinulidae</taxon>
        <taxon>Darwinula</taxon>
    </lineage>
</organism>
<dbReference type="Proteomes" id="UP000677054">
    <property type="component" value="Unassembled WGS sequence"/>
</dbReference>
<dbReference type="Pfam" id="PF01607">
    <property type="entry name" value="CBM_14"/>
    <property type="match status" value="1"/>
</dbReference>
<evidence type="ECO:0000256" key="4">
    <source>
        <dbReference type="ARBA" id="ARBA00023157"/>
    </source>
</evidence>
<evidence type="ECO:0000256" key="5">
    <source>
        <dbReference type="ARBA" id="ARBA00023180"/>
    </source>
</evidence>
<evidence type="ECO:0000313" key="8">
    <source>
        <dbReference type="EMBL" id="CAD7252540.1"/>
    </source>
</evidence>
<name>A0A7R9AEI0_9CRUS</name>
<dbReference type="GO" id="GO:0008061">
    <property type="term" value="F:chitin binding"/>
    <property type="evidence" value="ECO:0007669"/>
    <property type="project" value="UniProtKB-KW"/>
</dbReference>
<feature type="signal peptide" evidence="6">
    <location>
        <begin position="1"/>
        <end position="23"/>
    </location>
</feature>
<protein>
    <recommendedName>
        <fullName evidence="7">Chitin-binding type-2 domain-containing protein</fullName>
    </recommendedName>
</protein>
<proteinExistence type="predicted"/>
<dbReference type="SMART" id="SM00494">
    <property type="entry name" value="ChtBD2"/>
    <property type="match status" value="1"/>
</dbReference>
<feature type="domain" description="Chitin-binding type-2" evidence="7">
    <location>
        <begin position="46"/>
        <end position="104"/>
    </location>
</feature>
<evidence type="ECO:0000256" key="2">
    <source>
        <dbReference type="ARBA" id="ARBA00022729"/>
    </source>
</evidence>